<keyword evidence="3" id="KW-1185">Reference proteome</keyword>
<evidence type="ECO:0000313" key="3">
    <source>
        <dbReference type="Proteomes" id="UP001305779"/>
    </source>
</evidence>
<feature type="region of interest" description="Disordered" evidence="1">
    <location>
        <begin position="129"/>
        <end position="149"/>
    </location>
</feature>
<protein>
    <submittedName>
        <fullName evidence="2">Uncharacterized protein</fullName>
    </submittedName>
</protein>
<comment type="caution">
    <text evidence="2">The sequence shown here is derived from an EMBL/GenBank/DDBJ whole genome shotgun (WGS) entry which is preliminary data.</text>
</comment>
<name>A0ABR0EG76_ZASCE</name>
<gene>
    <name evidence="2" type="ORF">PRZ48_008331</name>
</gene>
<sequence>MPGIDATTRNRLFILLVRLLDDLLEERDHINRGKLMVSPQPFHYHRAGRDAIEAALDQNSETWAELADLMEANFADQLDDLDFDVEMVFLAFDIYDMRLYGARRKEDYAVSEVQEDVVWRTIDWRTPSPASSRPRIVGPRGEEEPEDESEDMRIVRDFYLTDFPVWTCCCPS</sequence>
<reference evidence="2 3" key="1">
    <citation type="journal article" date="2023" name="G3 (Bethesda)">
        <title>A chromosome-level genome assembly of Zasmidium syzygii isolated from banana leaves.</title>
        <authorList>
            <person name="van Westerhoven A.C."/>
            <person name="Mehrabi R."/>
            <person name="Talebi R."/>
            <person name="Steentjes M.B.F."/>
            <person name="Corcolon B."/>
            <person name="Chong P.A."/>
            <person name="Kema G.H.J."/>
            <person name="Seidl M.F."/>
        </authorList>
    </citation>
    <scope>NUCLEOTIDE SEQUENCE [LARGE SCALE GENOMIC DNA]</scope>
    <source>
        <strain evidence="2 3">P124</strain>
    </source>
</reference>
<dbReference type="EMBL" id="JAXOVC010000006">
    <property type="protein sequence ID" value="KAK4500145.1"/>
    <property type="molecule type" value="Genomic_DNA"/>
</dbReference>
<dbReference type="Proteomes" id="UP001305779">
    <property type="component" value="Unassembled WGS sequence"/>
</dbReference>
<evidence type="ECO:0000256" key="1">
    <source>
        <dbReference type="SAM" id="MobiDB-lite"/>
    </source>
</evidence>
<organism evidence="2 3">
    <name type="scientific">Zasmidium cellare</name>
    <name type="common">Wine cellar mold</name>
    <name type="synonym">Racodium cellare</name>
    <dbReference type="NCBI Taxonomy" id="395010"/>
    <lineage>
        <taxon>Eukaryota</taxon>
        <taxon>Fungi</taxon>
        <taxon>Dikarya</taxon>
        <taxon>Ascomycota</taxon>
        <taxon>Pezizomycotina</taxon>
        <taxon>Dothideomycetes</taxon>
        <taxon>Dothideomycetidae</taxon>
        <taxon>Mycosphaerellales</taxon>
        <taxon>Mycosphaerellaceae</taxon>
        <taxon>Zasmidium</taxon>
    </lineage>
</organism>
<accession>A0ABR0EG76</accession>
<proteinExistence type="predicted"/>
<evidence type="ECO:0000313" key="2">
    <source>
        <dbReference type="EMBL" id="KAK4500145.1"/>
    </source>
</evidence>